<dbReference type="Pfam" id="PF09413">
    <property type="entry name" value="DUF2007"/>
    <property type="match status" value="1"/>
</dbReference>
<dbReference type="SUPFAM" id="SSF54913">
    <property type="entry name" value="GlnB-like"/>
    <property type="match status" value="1"/>
</dbReference>
<dbReference type="AlphaFoldDB" id="A0A0S8GJ72"/>
<protein>
    <recommendedName>
        <fullName evidence="1">DUF2007 domain-containing protein</fullName>
    </recommendedName>
</protein>
<gene>
    <name evidence="2" type="ORF">AMJ87_04685</name>
</gene>
<evidence type="ECO:0000313" key="3">
    <source>
        <dbReference type="Proteomes" id="UP000051096"/>
    </source>
</evidence>
<sequence length="116" mass="13095">MICPKCKAEYIHGITICADCDIPLVDRLPKKEATEKRDEDFREILITVNAGEIAMVKSLLDDASIDYYLKGGHFAVLCLFADPARLFVRVDQYEEALEILKDLNFGAWGNLDGKEQ</sequence>
<dbReference type="InterPro" id="IPR011322">
    <property type="entry name" value="N-reg_PII-like_a/b"/>
</dbReference>
<evidence type="ECO:0000313" key="2">
    <source>
        <dbReference type="EMBL" id="KPK72466.1"/>
    </source>
</evidence>
<feature type="domain" description="DUF2007" evidence="1">
    <location>
        <begin position="42"/>
        <end position="103"/>
    </location>
</feature>
<reference evidence="2 3" key="1">
    <citation type="journal article" date="2015" name="Microbiome">
        <title>Genomic resolution of linkages in carbon, nitrogen, and sulfur cycling among widespread estuary sediment bacteria.</title>
        <authorList>
            <person name="Baker B.J."/>
            <person name="Lazar C.S."/>
            <person name="Teske A.P."/>
            <person name="Dick G.J."/>
        </authorList>
    </citation>
    <scope>NUCLEOTIDE SEQUENCE [LARGE SCALE GENOMIC DNA]</scope>
    <source>
        <strain evidence="2">SM23_60</strain>
    </source>
</reference>
<accession>A0A0S8GJ72</accession>
<dbReference type="InterPro" id="IPR018551">
    <property type="entry name" value="DUF2007"/>
</dbReference>
<evidence type="ECO:0000259" key="1">
    <source>
        <dbReference type="Pfam" id="PF09413"/>
    </source>
</evidence>
<organism evidence="2 3">
    <name type="scientific">candidate division WOR_3 bacterium SM23_60</name>
    <dbReference type="NCBI Taxonomy" id="1703780"/>
    <lineage>
        <taxon>Bacteria</taxon>
        <taxon>Bacteria division WOR-3</taxon>
    </lineage>
</organism>
<dbReference type="Gene3D" id="3.30.70.790">
    <property type="entry name" value="UreE, C-terminal domain"/>
    <property type="match status" value="1"/>
</dbReference>
<dbReference type="EMBL" id="LJUO01000031">
    <property type="protein sequence ID" value="KPK72466.1"/>
    <property type="molecule type" value="Genomic_DNA"/>
</dbReference>
<dbReference type="Proteomes" id="UP000051096">
    <property type="component" value="Unassembled WGS sequence"/>
</dbReference>
<proteinExistence type="predicted"/>
<comment type="caution">
    <text evidence="2">The sequence shown here is derived from an EMBL/GenBank/DDBJ whole genome shotgun (WGS) entry which is preliminary data.</text>
</comment>
<name>A0A0S8GJ72_UNCW3</name>